<evidence type="ECO:0000313" key="3">
    <source>
        <dbReference type="Proteomes" id="UP000756387"/>
    </source>
</evidence>
<accession>A0ABR9RX59</accession>
<reference evidence="2 3" key="1">
    <citation type="submission" date="2020-10" db="EMBL/GenBank/DDBJ databases">
        <title>Nocardioides sp. isolated from sludge.</title>
        <authorList>
            <person name="Zhang X."/>
        </authorList>
    </citation>
    <scope>NUCLEOTIDE SEQUENCE [LARGE SCALE GENOMIC DNA]</scope>
    <source>
        <strain evidence="2 3">Y6</strain>
    </source>
</reference>
<organism evidence="2 3">
    <name type="scientific">Nocardioides malaquae</name>
    <dbReference type="NCBI Taxonomy" id="2773426"/>
    <lineage>
        <taxon>Bacteria</taxon>
        <taxon>Bacillati</taxon>
        <taxon>Actinomycetota</taxon>
        <taxon>Actinomycetes</taxon>
        <taxon>Propionibacteriales</taxon>
        <taxon>Nocardioidaceae</taxon>
        <taxon>Nocardioides</taxon>
    </lineage>
</organism>
<proteinExistence type="predicted"/>
<dbReference type="Pfam" id="PF00630">
    <property type="entry name" value="Filamin"/>
    <property type="match status" value="1"/>
</dbReference>
<dbReference type="InterPro" id="IPR044801">
    <property type="entry name" value="Filamin"/>
</dbReference>
<name>A0ABR9RX59_9ACTN</name>
<dbReference type="Proteomes" id="UP000756387">
    <property type="component" value="Unassembled WGS sequence"/>
</dbReference>
<keyword evidence="3" id="KW-1185">Reference proteome</keyword>
<dbReference type="PANTHER" id="PTHR38537">
    <property type="entry name" value="JITTERBUG, ISOFORM N"/>
    <property type="match status" value="1"/>
</dbReference>
<sequence length="67" mass="7694">SQAKIECEDQNDGSCDVRYWPTEPGEYAVHVTCDDEDIELSPFMAAISIDDHSSNPQMVRNKTWRMM</sequence>
<dbReference type="EMBL" id="JADCSA010000714">
    <property type="protein sequence ID" value="MBE7326168.1"/>
    <property type="molecule type" value="Genomic_DNA"/>
</dbReference>
<evidence type="ECO:0000313" key="2">
    <source>
        <dbReference type="EMBL" id="MBE7326168.1"/>
    </source>
</evidence>
<dbReference type="PANTHER" id="PTHR38537:SF7">
    <property type="entry name" value="FILAMIN-B"/>
    <property type="match status" value="1"/>
</dbReference>
<comment type="caution">
    <text evidence="2">The sequence shown here is derived from an EMBL/GenBank/DDBJ whole genome shotgun (WGS) entry which is preliminary data.</text>
</comment>
<evidence type="ECO:0000256" key="1">
    <source>
        <dbReference type="ARBA" id="ARBA00022737"/>
    </source>
</evidence>
<keyword evidence="1" id="KW-0677">Repeat</keyword>
<protein>
    <submittedName>
        <fullName evidence="2">Uncharacterized protein</fullName>
    </submittedName>
</protein>
<dbReference type="InterPro" id="IPR014756">
    <property type="entry name" value="Ig_E-set"/>
</dbReference>
<dbReference type="Gene3D" id="2.60.40.10">
    <property type="entry name" value="Immunoglobulins"/>
    <property type="match status" value="1"/>
</dbReference>
<dbReference type="RefSeq" id="WP_193639448.1">
    <property type="nucleotide sequence ID" value="NZ_JADCSA010000714.1"/>
</dbReference>
<feature type="non-terminal residue" evidence="2">
    <location>
        <position position="1"/>
    </location>
</feature>
<dbReference type="PROSITE" id="PS50194">
    <property type="entry name" value="FILAMIN_REPEAT"/>
    <property type="match status" value="1"/>
</dbReference>
<dbReference type="SUPFAM" id="SSF81296">
    <property type="entry name" value="E set domains"/>
    <property type="match status" value="1"/>
</dbReference>
<dbReference type="InterPro" id="IPR013783">
    <property type="entry name" value="Ig-like_fold"/>
</dbReference>
<gene>
    <name evidence="2" type="ORF">IEQ44_16170</name>
</gene>
<dbReference type="InterPro" id="IPR017868">
    <property type="entry name" value="Filamin/ABP280_repeat-like"/>
</dbReference>